<dbReference type="EMBL" id="ADLV01000019">
    <property type="protein sequence ID" value="EGK02129.1"/>
    <property type="molecule type" value="Genomic_DNA"/>
</dbReference>
<evidence type="ECO:0000313" key="10">
    <source>
        <dbReference type="Proteomes" id="UP000004913"/>
    </source>
</evidence>
<dbReference type="OrthoDB" id="9778962at2"/>
<dbReference type="InterPro" id="IPR011010">
    <property type="entry name" value="DNA_brk_join_enz"/>
</dbReference>
<dbReference type="InterPro" id="IPR049331">
    <property type="entry name" value="Top1B_N_bact"/>
</dbReference>
<dbReference type="GO" id="GO:0003677">
    <property type="term" value="F:DNA binding"/>
    <property type="evidence" value="ECO:0007669"/>
    <property type="project" value="UniProtKB-KW"/>
</dbReference>
<dbReference type="InterPro" id="IPR001631">
    <property type="entry name" value="TopoI"/>
</dbReference>
<comment type="catalytic activity">
    <reaction evidence="1">
        <text>ATP-independent breakage of single-stranded DNA, followed by passage and rejoining.</text>
        <dbReference type="EC" id="5.6.2.1"/>
    </reaction>
</comment>
<dbReference type="AlphaFoldDB" id="F5IXE6"/>
<dbReference type="PROSITE" id="PS52038">
    <property type="entry name" value="TOPO_IB_2"/>
    <property type="match status" value="1"/>
</dbReference>
<dbReference type="InterPro" id="IPR013500">
    <property type="entry name" value="TopoI_cat_euk"/>
</dbReference>
<keyword evidence="10" id="KW-1185">Reference proteome</keyword>
<dbReference type="Gene3D" id="1.10.132.120">
    <property type="match status" value="1"/>
</dbReference>
<comment type="caution">
    <text evidence="9">The sequence shown here is derived from an EMBL/GenBank/DDBJ whole genome shotgun (WGS) entry which is preliminary data.</text>
</comment>
<dbReference type="eggNOG" id="COG3569">
    <property type="taxonomic scope" value="Bacteria"/>
</dbReference>
<keyword evidence="4" id="KW-0799">Topoisomerase</keyword>
<name>F5IXE6_9BACT</name>
<reference evidence="9 10" key="1">
    <citation type="submission" date="2011-04" db="EMBL/GenBank/DDBJ databases">
        <title>The Genome Sequence of Dysgonomonas gadei ATCC BAA-286.</title>
        <authorList>
            <consortium name="The Broad Institute Genome Sequencing Platform"/>
            <person name="Earl A."/>
            <person name="Ward D."/>
            <person name="Feldgarden M."/>
            <person name="Gevers D."/>
            <person name="Pudlo N."/>
            <person name="Martens E."/>
            <person name="Allen-Vercoe E."/>
            <person name="Young S.K."/>
            <person name="Zeng Q."/>
            <person name="Gargeya S."/>
            <person name="Fitzgerald M."/>
            <person name="Haas B."/>
            <person name="Abouelleil A."/>
            <person name="Alvarado L."/>
            <person name="Arachchi H.M."/>
            <person name="Berlin A."/>
            <person name="Brown A."/>
            <person name="Chapman S.B."/>
            <person name="Chen Z."/>
            <person name="Dunbar C."/>
            <person name="Freedman E."/>
            <person name="Gearin G."/>
            <person name="Gellesch M."/>
            <person name="Goldberg J."/>
            <person name="Griggs A."/>
            <person name="Gujja S."/>
            <person name="Heiman D."/>
            <person name="Howarth C."/>
            <person name="Larson L."/>
            <person name="Lui A."/>
            <person name="MacDonald P.J.P."/>
            <person name="Mehta T."/>
            <person name="Montmayeur A."/>
            <person name="Murphy C."/>
            <person name="Neiman D."/>
            <person name="Pearson M."/>
            <person name="Priest M."/>
            <person name="Roberts A."/>
            <person name="Saif S."/>
            <person name="Shea T."/>
            <person name="Shenoy N."/>
            <person name="Sisk P."/>
            <person name="Stolte C."/>
            <person name="Sykes S."/>
            <person name="Yandava C."/>
            <person name="Wortman J."/>
            <person name="Nusbaum C."/>
            <person name="Birren B."/>
        </authorList>
    </citation>
    <scope>NUCLEOTIDE SEQUENCE [LARGE SCALE GENOMIC DNA]</scope>
    <source>
        <strain evidence="9 10">ATCC BAA-286</strain>
    </source>
</reference>
<evidence type="ECO:0000256" key="4">
    <source>
        <dbReference type="ARBA" id="ARBA00023029"/>
    </source>
</evidence>
<gene>
    <name evidence="9" type="ORF">HMPREF9455_01763</name>
</gene>
<evidence type="ECO:0000256" key="6">
    <source>
        <dbReference type="ARBA" id="ARBA00023235"/>
    </source>
</evidence>
<dbReference type="RefSeq" id="WP_006799278.1">
    <property type="nucleotide sequence ID" value="NZ_GL891982.1"/>
</dbReference>
<proteinExistence type="inferred from homology"/>
<dbReference type="PRINTS" id="PR00416">
    <property type="entry name" value="EUTPISMRASEI"/>
</dbReference>
<dbReference type="GO" id="GO:0003917">
    <property type="term" value="F:DNA topoisomerase type I (single strand cut, ATP-independent) activity"/>
    <property type="evidence" value="ECO:0007669"/>
    <property type="project" value="UniProtKB-EC"/>
</dbReference>
<dbReference type="Pfam" id="PF01028">
    <property type="entry name" value="Topoisom_I"/>
    <property type="match status" value="1"/>
</dbReference>
<dbReference type="SUPFAM" id="SSF56349">
    <property type="entry name" value="DNA breaking-rejoining enzymes"/>
    <property type="match status" value="1"/>
</dbReference>
<comment type="similarity">
    <text evidence="2">Belongs to the type IB topoisomerase family.</text>
</comment>
<evidence type="ECO:0000256" key="3">
    <source>
        <dbReference type="ARBA" id="ARBA00012891"/>
    </source>
</evidence>
<evidence type="ECO:0000259" key="7">
    <source>
        <dbReference type="Pfam" id="PF01028"/>
    </source>
</evidence>
<organism evidence="9 10">
    <name type="scientific">Dysgonomonas gadei ATCC BAA-286</name>
    <dbReference type="NCBI Taxonomy" id="742766"/>
    <lineage>
        <taxon>Bacteria</taxon>
        <taxon>Pseudomonadati</taxon>
        <taxon>Bacteroidota</taxon>
        <taxon>Bacteroidia</taxon>
        <taxon>Bacteroidales</taxon>
        <taxon>Dysgonomonadaceae</taxon>
        <taxon>Dysgonomonas</taxon>
    </lineage>
</organism>
<dbReference type="HOGENOM" id="CLU_046978_1_1_10"/>
<accession>F5IXE6</accession>
<dbReference type="EC" id="5.6.2.1" evidence="3"/>
<dbReference type="GO" id="GO:0006265">
    <property type="term" value="P:DNA topological change"/>
    <property type="evidence" value="ECO:0007669"/>
    <property type="project" value="InterPro"/>
</dbReference>
<evidence type="ECO:0000259" key="8">
    <source>
        <dbReference type="Pfam" id="PF21338"/>
    </source>
</evidence>
<dbReference type="InterPro" id="IPR035447">
    <property type="entry name" value="DNA_topo_I_N_sf"/>
</dbReference>
<evidence type="ECO:0000256" key="5">
    <source>
        <dbReference type="ARBA" id="ARBA00023125"/>
    </source>
</evidence>
<dbReference type="InterPro" id="IPR014711">
    <property type="entry name" value="TopoI_cat_a-hlx-sub_euk"/>
</dbReference>
<sequence length="366" mass="42106">MQQPERADKIIQKISSARIADILHDPQKTAKAVALVYISDNQQGIVRKKQGKTFRYFLKGKEVKDKEVLERIKKLVIPPAWEGVWICELANGHLQATGFDSKNRKQYRYHPIWVSLRKRSKYYRMIQFAHALPQIRLNVERDLALRGLPQEKVLAAVVSLMERTHIRVGNSSYEKLYGSFGLTTLKNKHTEIKGNKIRFSFKGKKGIYHDISLRNSKLARIIQRCKEIPGKELFQYYDEDGKRKAIDSGMVNDYIKEIAGEDFTSKDFRTWGGTVNAFLALRESDWSDSQTEQKKKVVEALDKVAAHLGNTRAVCKKYYVHPLIISLYESGSLQEYFDPPCKVGEPDNRTALTKEEKIILSILEKG</sequence>
<dbReference type="Gene3D" id="3.30.66.10">
    <property type="entry name" value="DNA topoisomerase I domain"/>
    <property type="match status" value="1"/>
</dbReference>
<keyword evidence="6" id="KW-0413">Isomerase</keyword>
<protein>
    <recommendedName>
        <fullName evidence="3">DNA topoisomerase</fullName>
        <ecNumber evidence="3">5.6.2.1</ecNumber>
    </recommendedName>
</protein>
<evidence type="ECO:0000256" key="1">
    <source>
        <dbReference type="ARBA" id="ARBA00000213"/>
    </source>
</evidence>
<keyword evidence="5" id="KW-0238">DNA-binding</keyword>
<dbReference type="Proteomes" id="UP000004913">
    <property type="component" value="Unassembled WGS sequence"/>
</dbReference>
<evidence type="ECO:0000313" key="9">
    <source>
        <dbReference type="EMBL" id="EGK02129.1"/>
    </source>
</evidence>
<dbReference type="Pfam" id="PF21338">
    <property type="entry name" value="Top1B_N_bact"/>
    <property type="match status" value="1"/>
</dbReference>
<dbReference type="SUPFAM" id="SSF55869">
    <property type="entry name" value="DNA topoisomerase I domain"/>
    <property type="match status" value="1"/>
</dbReference>
<evidence type="ECO:0000256" key="2">
    <source>
        <dbReference type="ARBA" id="ARBA00006645"/>
    </source>
</evidence>
<feature type="domain" description="DNA topoisomerase IB N-terminal" evidence="8">
    <location>
        <begin position="54"/>
        <end position="100"/>
    </location>
</feature>
<dbReference type="STRING" id="742766.HMPREF9455_01763"/>
<dbReference type="Gene3D" id="3.90.15.10">
    <property type="entry name" value="Topoisomerase I, Chain A, domain 3"/>
    <property type="match status" value="1"/>
</dbReference>
<feature type="domain" description="DNA topoisomerase I catalytic core eukaryotic-type" evidence="7">
    <location>
        <begin position="117"/>
        <end position="317"/>
    </location>
</feature>